<keyword evidence="3" id="KW-1185">Reference proteome</keyword>
<accession>A0ABV3CEB3</accession>
<dbReference type="SUPFAM" id="SSF55729">
    <property type="entry name" value="Acyl-CoA N-acyltransferases (Nat)"/>
    <property type="match status" value="1"/>
</dbReference>
<proteinExistence type="predicted"/>
<dbReference type="InterPro" id="IPR016181">
    <property type="entry name" value="Acyl_CoA_acyltransferase"/>
</dbReference>
<reference evidence="2 3" key="1">
    <citation type="submission" date="2024-06" db="EMBL/GenBank/DDBJ databases">
        <title>The Natural Products Discovery Center: Release of the First 8490 Sequenced Strains for Exploring Actinobacteria Biosynthetic Diversity.</title>
        <authorList>
            <person name="Kalkreuter E."/>
            <person name="Kautsar S.A."/>
            <person name="Yang D."/>
            <person name="Bader C.D."/>
            <person name="Teijaro C.N."/>
            <person name="Fluegel L."/>
            <person name="Davis C.M."/>
            <person name="Simpson J.R."/>
            <person name="Lauterbach L."/>
            <person name="Steele A.D."/>
            <person name="Gui C."/>
            <person name="Meng S."/>
            <person name="Li G."/>
            <person name="Viehrig K."/>
            <person name="Ye F."/>
            <person name="Su P."/>
            <person name="Kiefer A.F."/>
            <person name="Nichols A."/>
            <person name="Cepeda A.J."/>
            <person name="Yan W."/>
            <person name="Fan B."/>
            <person name="Jiang Y."/>
            <person name="Adhikari A."/>
            <person name="Zheng C.-J."/>
            <person name="Schuster L."/>
            <person name="Cowan T.M."/>
            <person name="Smanski M.J."/>
            <person name="Chevrette M.G."/>
            <person name="De Carvalho L.P.S."/>
            <person name="Shen B."/>
        </authorList>
    </citation>
    <scope>NUCLEOTIDE SEQUENCE [LARGE SCALE GENOMIC DNA]</scope>
    <source>
        <strain evidence="2 3">NPDC045974</strain>
    </source>
</reference>
<dbReference type="EMBL" id="JBEZAE010000012">
    <property type="protein sequence ID" value="MEU7072453.1"/>
    <property type="molecule type" value="Genomic_DNA"/>
</dbReference>
<dbReference type="InterPro" id="IPR051908">
    <property type="entry name" value="Ribosomal_N-acetyltransferase"/>
</dbReference>
<dbReference type="PROSITE" id="PS51186">
    <property type="entry name" value="GNAT"/>
    <property type="match status" value="1"/>
</dbReference>
<name>A0ABV3CEB3_9ACTN</name>
<dbReference type="RefSeq" id="WP_358477086.1">
    <property type="nucleotide sequence ID" value="NZ_JBEZAE010000012.1"/>
</dbReference>
<sequence>MIIPTTLHAAPAPTASALVLRPWRVEDAAALVEVYRDPGLRRWTDTSMDCEDDGVRWVRAQERGWSAGARFGFAVLEAASTAGTRLVGNVVLKEVAPGKPSAEVGYWTAARARGRGVAPRALETLTAWALETFRADGLERLELLHQEDNPASCRVAVKCGYEFDRTLPAAPPAYPLDGHLHIRHASTR</sequence>
<evidence type="ECO:0000259" key="1">
    <source>
        <dbReference type="PROSITE" id="PS51186"/>
    </source>
</evidence>
<comment type="caution">
    <text evidence="2">The sequence shown here is derived from an EMBL/GenBank/DDBJ whole genome shotgun (WGS) entry which is preliminary data.</text>
</comment>
<dbReference type="InterPro" id="IPR000182">
    <property type="entry name" value="GNAT_dom"/>
</dbReference>
<dbReference type="PANTHER" id="PTHR43441:SF10">
    <property type="entry name" value="ACETYLTRANSFERASE"/>
    <property type="match status" value="1"/>
</dbReference>
<evidence type="ECO:0000313" key="3">
    <source>
        <dbReference type="Proteomes" id="UP001551329"/>
    </source>
</evidence>
<feature type="domain" description="N-acetyltransferase" evidence="1">
    <location>
        <begin position="18"/>
        <end position="177"/>
    </location>
</feature>
<evidence type="ECO:0000313" key="2">
    <source>
        <dbReference type="EMBL" id="MEU7072453.1"/>
    </source>
</evidence>
<dbReference type="Gene3D" id="3.40.630.30">
    <property type="match status" value="1"/>
</dbReference>
<organism evidence="2 3">
    <name type="scientific">Streptomyces narbonensis</name>
    <dbReference type="NCBI Taxonomy" id="67333"/>
    <lineage>
        <taxon>Bacteria</taxon>
        <taxon>Bacillati</taxon>
        <taxon>Actinomycetota</taxon>
        <taxon>Actinomycetes</taxon>
        <taxon>Kitasatosporales</taxon>
        <taxon>Streptomycetaceae</taxon>
        <taxon>Streptomyces</taxon>
    </lineage>
</organism>
<protein>
    <submittedName>
        <fullName evidence="2">GNAT family N-acetyltransferase</fullName>
    </submittedName>
</protein>
<dbReference type="PANTHER" id="PTHR43441">
    <property type="entry name" value="RIBOSOMAL-PROTEIN-SERINE ACETYLTRANSFERASE"/>
    <property type="match status" value="1"/>
</dbReference>
<gene>
    <name evidence="2" type="ORF">AB0A88_20235</name>
</gene>
<dbReference type="Proteomes" id="UP001551329">
    <property type="component" value="Unassembled WGS sequence"/>
</dbReference>
<dbReference type="Pfam" id="PF13302">
    <property type="entry name" value="Acetyltransf_3"/>
    <property type="match status" value="1"/>
</dbReference>